<keyword evidence="1" id="KW-0472">Membrane</keyword>
<organism evidence="2 3">
    <name type="scientific">Paenibacillus sonchi</name>
    <dbReference type="NCBI Taxonomy" id="373687"/>
    <lineage>
        <taxon>Bacteria</taxon>
        <taxon>Bacillati</taxon>
        <taxon>Bacillota</taxon>
        <taxon>Bacilli</taxon>
        <taxon>Bacillales</taxon>
        <taxon>Paenibacillaceae</taxon>
        <taxon>Paenibacillus</taxon>
        <taxon>Paenibacillus sonchi group</taxon>
    </lineage>
</organism>
<feature type="transmembrane region" description="Helical" evidence="1">
    <location>
        <begin position="95"/>
        <end position="122"/>
    </location>
</feature>
<gene>
    <name evidence="2" type="ORF">JI735_20975</name>
</gene>
<feature type="transmembrane region" description="Helical" evidence="1">
    <location>
        <begin position="134"/>
        <end position="162"/>
    </location>
</feature>
<dbReference type="RefSeq" id="WP_202676387.1">
    <property type="nucleotide sequence ID" value="NZ_CP068595.1"/>
</dbReference>
<proteinExistence type="predicted"/>
<evidence type="ECO:0000313" key="3">
    <source>
        <dbReference type="Proteomes" id="UP000595841"/>
    </source>
</evidence>
<evidence type="ECO:0000313" key="2">
    <source>
        <dbReference type="EMBL" id="QQZ59158.1"/>
    </source>
</evidence>
<dbReference type="KEGG" id="pson:JI735_20975"/>
<evidence type="ECO:0000256" key="1">
    <source>
        <dbReference type="SAM" id="Phobius"/>
    </source>
</evidence>
<accession>A0A974SA62</accession>
<dbReference type="AlphaFoldDB" id="A0A974SA62"/>
<sequence>MLLRLLSSDWLKTKRTPVRWLTGAAILGYPALLLWYFARPARTAELPYEIHQAFFQSASIILPVGIGLLAGLLAAQEENAGHFNGLLGQSAPRTLIYLSKLLQLVMLVTVFLFGSMLVLLSGMRYLLHIEQPGIGIFMLSGLLALAGSLALCVLHLFLALAYGLGASVGAGGAGLLVAAIIGTTSIGDAIWPCVPWSWPARLAGLPALAMPGLTLPEGFTLSGFLRDQLFRDSFRLVQYSCWRPFVVYYGFADGKAAKAMSNKRQEE</sequence>
<dbReference type="EMBL" id="CP068595">
    <property type="protein sequence ID" value="QQZ59158.1"/>
    <property type="molecule type" value="Genomic_DNA"/>
</dbReference>
<feature type="transmembrane region" description="Helical" evidence="1">
    <location>
        <begin position="20"/>
        <end position="38"/>
    </location>
</feature>
<keyword evidence="1" id="KW-1133">Transmembrane helix</keyword>
<feature type="transmembrane region" description="Helical" evidence="1">
    <location>
        <begin position="50"/>
        <end position="75"/>
    </location>
</feature>
<dbReference type="CDD" id="cd21808">
    <property type="entry name" value="ABC-2_lan_permease_MutG"/>
    <property type="match status" value="1"/>
</dbReference>
<feature type="transmembrane region" description="Helical" evidence="1">
    <location>
        <begin position="168"/>
        <end position="191"/>
    </location>
</feature>
<keyword evidence="1" id="KW-0812">Transmembrane</keyword>
<protein>
    <submittedName>
        <fullName evidence="2">Lantibiotic immunity ABC transporter MutG family permease subunit</fullName>
    </submittedName>
</protein>
<name>A0A974SA62_9BACL</name>
<dbReference type="Pfam" id="PF12730">
    <property type="entry name" value="ABC2_membrane_4"/>
    <property type="match status" value="1"/>
</dbReference>
<reference evidence="2 3" key="1">
    <citation type="submission" date="2021-01" db="EMBL/GenBank/DDBJ databases">
        <title>Whole genome sequence of Paenibacillus sonchi LMG 24727 for comparative genomics.</title>
        <authorList>
            <person name="Lee G."/>
            <person name="Kim M.-J."/>
            <person name="Lim K."/>
            <person name="Shin J.-H."/>
        </authorList>
    </citation>
    <scope>NUCLEOTIDE SEQUENCE [LARGE SCALE GENOMIC DNA]</scope>
    <source>
        <strain evidence="2 3">LMG 24727</strain>
    </source>
</reference>
<dbReference type="Proteomes" id="UP000595841">
    <property type="component" value="Chromosome"/>
</dbReference>
<dbReference type="NCBIfam" id="TIGR03733">
    <property type="entry name" value="lanti_perm_MutG"/>
    <property type="match status" value="1"/>
</dbReference>
<keyword evidence="3" id="KW-1185">Reference proteome</keyword>
<dbReference type="InterPro" id="IPR022294">
    <property type="entry name" value="ABC-transptr_permeasesu"/>
</dbReference>